<proteinExistence type="predicted"/>
<accession>A0ABR2RKQ2</accession>
<protein>
    <submittedName>
        <fullName evidence="1">Uncharacterized protein</fullName>
    </submittedName>
</protein>
<dbReference type="Proteomes" id="UP001396334">
    <property type="component" value="Unassembled WGS sequence"/>
</dbReference>
<keyword evidence="2" id="KW-1185">Reference proteome</keyword>
<sequence>MAFSNYLTSLPRVALFLPSSLKVYYPGKFLLVSTLGSGIPNKRTERINRSKILLACPRDHALQARLLNEAPFRRFSESFHLTSSSILCDRDLLVCKVGSHGKMKCEKEILLLQALKTGLCSPPKGKGNLDEMRDLP</sequence>
<comment type="caution">
    <text evidence="1">The sequence shown here is derived from an EMBL/GenBank/DDBJ whole genome shotgun (WGS) entry which is preliminary data.</text>
</comment>
<organism evidence="1 2">
    <name type="scientific">Hibiscus sabdariffa</name>
    <name type="common">roselle</name>
    <dbReference type="NCBI Taxonomy" id="183260"/>
    <lineage>
        <taxon>Eukaryota</taxon>
        <taxon>Viridiplantae</taxon>
        <taxon>Streptophyta</taxon>
        <taxon>Embryophyta</taxon>
        <taxon>Tracheophyta</taxon>
        <taxon>Spermatophyta</taxon>
        <taxon>Magnoliopsida</taxon>
        <taxon>eudicotyledons</taxon>
        <taxon>Gunneridae</taxon>
        <taxon>Pentapetalae</taxon>
        <taxon>rosids</taxon>
        <taxon>malvids</taxon>
        <taxon>Malvales</taxon>
        <taxon>Malvaceae</taxon>
        <taxon>Malvoideae</taxon>
        <taxon>Hibiscus</taxon>
    </lineage>
</organism>
<name>A0ABR2RKQ2_9ROSI</name>
<evidence type="ECO:0000313" key="2">
    <source>
        <dbReference type="Proteomes" id="UP001396334"/>
    </source>
</evidence>
<dbReference type="EMBL" id="JBBPBN010000022">
    <property type="protein sequence ID" value="KAK9013445.1"/>
    <property type="molecule type" value="Genomic_DNA"/>
</dbReference>
<gene>
    <name evidence="1" type="ORF">V6N11_041453</name>
</gene>
<reference evidence="1 2" key="1">
    <citation type="journal article" date="2024" name="G3 (Bethesda)">
        <title>Genome assembly of Hibiscus sabdariffa L. provides insights into metabolisms of medicinal natural products.</title>
        <authorList>
            <person name="Kim T."/>
        </authorList>
    </citation>
    <scope>NUCLEOTIDE SEQUENCE [LARGE SCALE GENOMIC DNA]</scope>
    <source>
        <strain evidence="1">TK-2024</strain>
        <tissue evidence="1">Old leaves</tissue>
    </source>
</reference>
<evidence type="ECO:0000313" key="1">
    <source>
        <dbReference type="EMBL" id="KAK9013445.1"/>
    </source>
</evidence>